<organism evidence="1 2">
    <name type="scientific">Aspergillus carbonarius (strain ITEM 5010)</name>
    <dbReference type="NCBI Taxonomy" id="602072"/>
    <lineage>
        <taxon>Eukaryota</taxon>
        <taxon>Fungi</taxon>
        <taxon>Dikarya</taxon>
        <taxon>Ascomycota</taxon>
        <taxon>Pezizomycotina</taxon>
        <taxon>Eurotiomycetes</taxon>
        <taxon>Eurotiomycetidae</taxon>
        <taxon>Eurotiales</taxon>
        <taxon>Aspergillaceae</taxon>
        <taxon>Aspergillus</taxon>
        <taxon>Aspergillus subgen. Circumdati</taxon>
    </lineage>
</organism>
<dbReference type="CDD" id="cd10170">
    <property type="entry name" value="ASKHA_NBD_HSP70"/>
    <property type="match status" value="1"/>
</dbReference>
<gene>
    <name evidence="1" type="ORF">ASPCADRAFT_509255</name>
</gene>
<dbReference type="OMA" id="IVREYEC"/>
<reference evidence="2" key="1">
    <citation type="journal article" date="2017" name="Genome Biol.">
        <title>Comparative genomics reveals high biological diversity and specific adaptations in the industrially and medically important fungal genus Aspergillus.</title>
        <authorList>
            <person name="de Vries R.P."/>
            <person name="Riley R."/>
            <person name="Wiebenga A."/>
            <person name="Aguilar-Osorio G."/>
            <person name="Amillis S."/>
            <person name="Uchima C.A."/>
            <person name="Anderluh G."/>
            <person name="Asadollahi M."/>
            <person name="Askin M."/>
            <person name="Barry K."/>
            <person name="Battaglia E."/>
            <person name="Bayram O."/>
            <person name="Benocci T."/>
            <person name="Braus-Stromeyer S.A."/>
            <person name="Caldana C."/>
            <person name="Canovas D."/>
            <person name="Cerqueira G.C."/>
            <person name="Chen F."/>
            <person name="Chen W."/>
            <person name="Choi C."/>
            <person name="Clum A."/>
            <person name="Dos Santos R.A."/>
            <person name="Damasio A.R."/>
            <person name="Diallinas G."/>
            <person name="Emri T."/>
            <person name="Fekete E."/>
            <person name="Flipphi M."/>
            <person name="Freyberg S."/>
            <person name="Gallo A."/>
            <person name="Gournas C."/>
            <person name="Habgood R."/>
            <person name="Hainaut M."/>
            <person name="Harispe M.L."/>
            <person name="Henrissat B."/>
            <person name="Hilden K.S."/>
            <person name="Hope R."/>
            <person name="Hossain A."/>
            <person name="Karabika E."/>
            <person name="Karaffa L."/>
            <person name="Karanyi Z."/>
            <person name="Krasevec N."/>
            <person name="Kuo A."/>
            <person name="Kusch H."/>
            <person name="LaButti K."/>
            <person name="Lagendijk E.L."/>
            <person name="Lapidus A."/>
            <person name="Levasseur A."/>
            <person name="Lindquist E."/>
            <person name="Lipzen A."/>
            <person name="Logrieco A.F."/>
            <person name="MacCabe A."/>
            <person name="Maekelae M.R."/>
            <person name="Malavazi I."/>
            <person name="Melin P."/>
            <person name="Meyer V."/>
            <person name="Mielnichuk N."/>
            <person name="Miskei M."/>
            <person name="Molnar A.P."/>
            <person name="Mule G."/>
            <person name="Ngan C.Y."/>
            <person name="Orejas M."/>
            <person name="Orosz E."/>
            <person name="Ouedraogo J.P."/>
            <person name="Overkamp K.M."/>
            <person name="Park H.-S."/>
            <person name="Perrone G."/>
            <person name="Piumi F."/>
            <person name="Punt P.J."/>
            <person name="Ram A.F."/>
            <person name="Ramon A."/>
            <person name="Rauscher S."/>
            <person name="Record E."/>
            <person name="Riano-Pachon D.M."/>
            <person name="Robert V."/>
            <person name="Roehrig J."/>
            <person name="Ruller R."/>
            <person name="Salamov A."/>
            <person name="Salih N.S."/>
            <person name="Samson R.A."/>
            <person name="Sandor E."/>
            <person name="Sanguinetti M."/>
            <person name="Schuetze T."/>
            <person name="Sepcic K."/>
            <person name="Shelest E."/>
            <person name="Sherlock G."/>
            <person name="Sophianopoulou V."/>
            <person name="Squina F.M."/>
            <person name="Sun H."/>
            <person name="Susca A."/>
            <person name="Todd R.B."/>
            <person name="Tsang A."/>
            <person name="Unkles S.E."/>
            <person name="van de Wiele N."/>
            <person name="van Rossen-Uffink D."/>
            <person name="Oliveira J.V."/>
            <person name="Vesth T.C."/>
            <person name="Visser J."/>
            <person name="Yu J.-H."/>
            <person name="Zhou M."/>
            <person name="Andersen M.R."/>
            <person name="Archer D.B."/>
            <person name="Baker S.E."/>
            <person name="Benoit I."/>
            <person name="Brakhage A.A."/>
            <person name="Braus G.H."/>
            <person name="Fischer R."/>
            <person name="Frisvad J.C."/>
            <person name="Goldman G.H."/>
            <person name="Houbraken J."/>
            <person name="Oakley B."/>
            <person name="Pocsi I."/>
            <person name="Scazzocchio C."/>
            <person name="Seiboth B."/>
            <person name="vanKuyk P.A."/>
            <person name="Wortman J."/>
            <person name="Dyer P.S."/>
            <person name="Grigoriev I.V."/>
        </authorList>
    </citation>
    <scope>NUCLEOTIDE SEQUENCE [LARGE SCALE GENOMIC DNA]</scope>
    <source>
        <strain evidence="2">ITEM 5010</strain>
    </source>
</reference>
<dbReference type="STRING" id="602072.A0A1R3REG6"/>
<dbReference type="InterPro" id="IPR043129">
    <property type="entry name" value="ATPase_NBD"/>
</dbReference>
<evidence type="ECO:0000313" key="1">
    <source>
        <dbReference type="EMBL" id="OOF92872.1"/>
    </source>
</evidence>
<dbReference type="Gene3D" id="3.30.420.40">
    <property type="match status" value="1"/>
</dbReference>
<accession>A0A1R3REG6</accession>
<dbReference type="PRINTS" id="PR00301">
    <property type="entry name" value="HEATSHOCK70"/>
</dbReference>
<proteinExistence type="predicted"/>
<evidence type="ECO:0000313" key="2">
    <source>
        <dbReference type="Proteomes" id="UP000188318"/>
    </source>
</evidence>
<dbReference type="PANTHER" id="PTHR14187:SF82">
    <property type="entry name" value="FAMILY CHAPERONE, PUTATIVE (AFU_ORTHOLOGUE AFUA_7G08575)-RELATED"/>
    <property type="match status" value="1"/>
</dbReference>
<dbReference type="PANTHER" id="PTHR14187">
    <property type="entry name" value="ALPHA KINASE/ELONGATION FACTOR 2 KINASE"/>
    <property type="match status" value="1"/>
</dbReference>
<protein>
    <recommendedName>
        <fullName evidence="3">Actin-like ATPase domain-containing protein</fullName>
    </recommendedName>
</protein>
<keyword evidence="2" id="KW-1185">Reference proteome</keyword>
<dbReference type="AlphaFoldDB" id="A0A1R3REG6"/>
<sequence length="552" mass="61671">MANPRIVIGLDFGTTYSGVAWALSDSPKEPEVIASWPGSGNRTTPKVPSTMALKCGRRLQWGYQTSFFGDHIRGVKILLDESQDPKYVAALESAGFIKKNRQSPITYAGLYLEQLDLHTRNILQRRFGTAVHGMEMHYVLTVPAVWSDKAKDATLKAALNAGIPHQDITLVSEPEAAALHCMTVIRPNSIRDGDVVVVCDAGGGTVDLISYCVKTVSPLRLEESVEGTGGICGSMMLDVGFTQFLDALLDTKKIADKAREMALRFWQDNIKPNFASDPDFLEEIHFVPLPGVKDNSKIGLRDGFLQLDGTQIKKIFDPIVGQVQDLIEDQVTRARGSGQSVKAILLVGGFGASDYLYQCTQKAHSGIIVMQPPNSWSAVMLGAVRHGVEGNKVGTRIARRHYGVKFRTSSRKLMKKYPDVPRVWCDLEEKWFVWNMVEWYIHKGDKILENKPVRFPFWRAVACDGTIMFDDQLYVCGDAEAPERLHNRVFGVCNLKSDLRAISTTLFRRKTNSKGKEYYHIKYYLVMTPRSASIDFELEFNGASYGHVEATY</sequence>
<dbReference type="SUPFAM" id="SSF53067">
    <property type="entry name" value="Actin-like ATPase domain"/>
    <property type="match status" value="2"/>
</dbReference>
<dbReference type="EMBL" id="KV907506">
    <property type="protein sequence ID" value="OOF92872.1"/>
    <property type="molecule type" value="Genomic_DNA"/>
</dbReference>
<evidence type="ECO:0008006" key="3">
    <source>
        <dbReference type="Google" id="ProtNLM"/>
    </source>
</evidence>
<name>A0A1R3REG6_ASPC5</name>
<dbReference type="VEuPathDB" id="FungiDB:ASPCADRAFT_509255"/>
<dbReference type="Proteomes" id="UP000188318">
    <property type="component" value="Unassembled WGS sequence"/>
</dbReference>
<dbReference type="OrthoDB" id="2963168at2759"/>